<dbReference type="InterPro" id="IPR000477">
    <property type="entry name" value="RT_dom"/>
</dbReference>
<evidence type="ECO:0000259" key="2">
    <source>
        <dbReference type="Pfam" id="PF00078"/>
    </source>
</evidence>
<comment type="caution">
    <text evidence="3">The sequence shown here is derived from an EMBL/GenBank/DDBJ whole genome shotgun (WGS) entry which is preliminary data.</text>
</comment>
<dbReference type="PANTHER" id="PTHR47027">
    <property type="entry name" value="REVERSE TRANSCRIPTASE DOMAIN-CONTAINING PROTEIN"/>
    <property type="match status" value="1"/>
</dbReference>
<keyword evidence="4" id="KW-1185">Reference proteome</keyword>
<dbReference type="OrthoDB" id="6116783at2759"/>
<proteinExistence type="predicted"/>
<dbReference type="InterPro" id="IPR043502">
    <property type="entry name" value="DNA/RNA_pol_sf"/>
</dbReference>
<gene>
    <name evidence="3" type="ORF">MEDL_48684</name>
</gene>
<reference evidence="3" key="1">
    <citation type="submission" date="2021-03" db="EMBL/GenBank/DDBJ databases">
        <authorList>
            <person name="Bekaert M."/>
        </authorList>
    </citation>
    <scope>NUCLEOTIDE SEQUENCE</scope>
</reference>
<evidence type="ECO:0000256" key="1">
    <source>
        <dbReference type="SAM" id="SignalP"/>
    </source>
</evidence>
<protein>
    <recommendedName>
        <fullName evidence="2">Reverse transcriptase domain-containing protein</fullName>
    </recommendedName>
</protein>
<feature type="signal peptide" evidence="1">
    <location>
        <begin position="1"/>
        <end position="20"/>
    </location>
</feature>
<feature type="chain" id="PRO_5035851664" description="Reverse transcriptase domain-containing protein" evidence="1">
    <location>
        <begin position="21"/>
        <end position="201"/>
    </location>
</feature>
<evidence type="ECO:0000313" key="3">
    <source>
        <dbReference type="EMBL" id="CAG2236179.1"/>
    </source>
</evidence>
<dbReference type="AlphaFoldDB" id="A0A8S3TR27"/>
<dbReference type="Pfam" id="PF00078">
    <property type="entry name" value="RVT_1"/>
    <property type="match status" value="1"/>
</dbReference>
<organism evidence="3 4">
    <name type="scientific">Mytilus edulis</name>
    <name type="common">Blue mussel</name>
    <dbReference type="NCBI Taxonomy" id="6550"/>
    <lineage>
        <taxon>Eukaryota</taxon>
        <taxon>Metazoa</taxon>
        <taxon>Spiralia</taxon>
        <taxon>Lophotrochozoa</taxon>
        <taxon>Mollusca</taxon>
        <taxon>Bivalvia</taxon>
        <taxon>Autobranchia</taxon>
        <taxon>Pteriomorphia</taxon>
        <taxon>Mytilida</taxon>
        <taxon>Mytiloidea</taxon>
        <taxon>Mytilidae</taxon>
        <taxon>Mytilinae</taxon>
        <taxon>Mytilus</taxon>
    </lineage>
</organism>
<dbReference type="Proteomes" id="UP000683360">
    <property type="component" value="Unassembled WGS sequence"/>
</dbReference>
<sequence length="201" mass="23005">MFSMLWNVLIFLCCLKGVIPSYYNDEVALGVCKAEAKFTMLIYGSVSAVRRVYSSFPFSGKKCKDICKEMGSMNMVACKYVSPLYSQPMNDLVDMLNESGVGFDLSQQLINCLLFADDVVLVAKSPEDLQTLLRISHDFATKWNLKFNHKKSKVLVVGKRLRPERVWSLGDVNIEEVNEYKYLGYYINRSLKSNFRKNSSR</sequence>
<accession>A0A8S3TR27</accession>
<feature type="domain" description="Reverse transcriptase" evidence="2">
    <location>
        <begin position="84"/>
        <end position="187"/>
    </location>
</feature>
<dbReference type="EMBL" id="CAJPWZ010002343">
    <property type="protein sequence ID" value="CAG2236179.1"/>
    <property type="molecule type" value="Genomic_DNA"/>
</dbReference>
<keyword evidence="1" id="KW-0732">Signal</keyword>
<evidence type="ECO:0000313" key="4">
    <source>
        <dbReference type="Proteomes" id="UP000683360"/>
    </source>
</evidence>
<dbReference type="PANTHER" id="PTHR47027:SF20">
    <property type="entry name" value="REVERSE TRANSCRIPTASE-LIKE PROTEIN WITH RNA-DIRECTED DNA POLYMERASE DOMAIN"/>
    <property type="match status" value="1"/>
</dbReference>
<name>A0A8S3TR27_MYTED</name>
<dbReference type="SUPFAM" id="SSF56672">
    <property type="entry name" value="DNA/RNA polymerases"/>
    <property type="match status" value="1"/>
</dbReference>